<gene>
    <name evidence="1" type="ORF">OWV82_022309</name>
</gene>
<organism evidence="1 2">
    <name type="scientific">Melia azedarach</name>
    <name type="common">Chinaberry tree</name>
    <dbReference type="NCBI Taxonomy" id="155640"/>
    <lineage>
        <taxon>Eukaryota</taxon>
        <taxon>Viridiplantae</taxon>
        <taxon>Streptophyta</taxon>
        <taxon>Embryophyta</taxon>
        <taxon>Tracheophyta</taxon>
        <taxon>Spermatophyta</taxon>
        <taxon>Magnoliopsida</taxon>
        <taxon>eudicotyledons</taxon>
        <taxon>Gunneridae</taxon>
        <taxon>Pentapetalae</taxon>
        <taxon>rosids</taxon>
        <taxon>malvids</taxon>
        <taxon>Sapindales</taxon>
        <taxon>Meliaceae</taxon>
        <taxon>Melia</taxon>
    </lineage>
</organism>
<sequence>MADAAKQLSFNGGKLVTEFKSFNSIFKTRRTVAFAYGFMFVFVAFTVFLAFSPSSNSTSSPLWFTNIFSSSSVPSSSSSSAASDSSYRSQFSSIFSYFHPNNSSSHPSPPQAQNFSSSSPVQFNTTRSTNTVSQSHSVNQVPPVTKNDTQITENSDKVAVMHSNQTAIAKKGSSSVRNQTQSTENSSKAQTLKANQTAKVDTPKAPLPANRSTNYSSLAKENNGKGVKAGAGKGVISNQTASLSKKQSDDKKQSNGSNSGSPNDGQKQNNGSNSGNQNDGKKQNNGSNSGNQNDGKKQSNGTKSEVMVKQGIESLMENLMKCDLFDGEWIHDDSYPLYKPGACSFIDEQFSCVLNGRPDKDFQKMKWKPKSCSLPRLDGVHMLELLRGKRVVFVGDSLNRNMWESLVCILRSSAKDPSKVFEAHGRYHFRGESSYSFIFKDYNFSVEFFVSPFLVQEWEMPDKNGSKKETLRLDLVGRSSDNYKTADIIIFNTGHWWTHEKTSKGKDYYQEGSHVYGELNVLEAFRKALTTWARWVDANVNPTKSMVFFRGYSASHFSGGQWNSGGACDSETEPIKNETYLTPYPPKMKVLESVLKGMKTHVTYLNITRLTDFRKDGHPSIYRKQNLPDEERRSPLRFQDCSHWCLPGVPDAWNELFYAELLIKQNKMIQHQNQKRYR</sequence>
<proteinExistence type="predicted"/>
<accession>A0ACC1X2H7</accession>
<name>A0ACC1X2H7_MELAZ</name>
<comment type="caution">
    <text evidence="1">The sequence shown here is derived from an EMBL/GenBank/DDBJ whole genome shotgun (WGS) entry which is preliminary data.</text>
</comment>
<keyword evidence="2" id="KW-1185">Reference proteome</keyword>
<dbReference type="Proteomes" id="UP001164539">
    <property type="component" value="Chromosome 12"/>
</dbReference>
<reference evidence="1 2" key="1">
    <citation type="journal article" date="2023" name="Science">
        <title>Complex scaffold remodeling in plant triterpene biosynthesis.</title>
        <authorList>
            <person name="De La Pena R."/>
            <person name="Hodgson H."/>
            <person name="Liu J.C."/>
            <person name="Stephenson M.J."/>
            <person name="Martin A.C."/>
            <person name="Owen C."/>
            <person name="Harkess A."/>
            <person name="Leebens-Mack J."/>
            <person name="Jimenez L.E."/>
            <person name="Osbourn A."/>
            <person name="Sattely E.S."/>
        </authorList>
    </citation>
    <scope>NUCLEOTIDE SEQUENCE [LARGE SCALE GENOMIC DNA]</scope>
    <source>
        <strain evidence="2">cv. JPN11</strain>
        <tissue evidence="1">Leaf</tissue>
    </source>
</reference>
<protein>
    <submittedName>
        <fullName evidence="1">Protein trichome birefringence-like</fullName>
    </submittedName>
</protein>
<dbReference type="EMBL" id="CM051405">
    <property type="protein sequence ID" value="KAJ4705547.1"/>
    <property type="molecule type" value="Genomic_DNA"/>
</dbReference>
<evidence type="ECO:0000313" key="1">
    <source>
        <dbReference type="EMBL" id="KAJ4705547.1"/>
    </source>
</evidence>
<evidence type="ECO:0000313" key="2">
    <source>
        <dbReference type="Proteomes" id="UP001164539"/>
    </source>
</evidence>